<accession>A0A7C1AYY5</accession>
<dbReference type="PROSITE" id="PS50991">
    <property type="entry name" value="PYR_CT"/>
    <property type="match status" value="1"/>
</dbReference>
<dbReference type="AlphaFoldDB" id="A0A7C1AYY5"/>
<gene>
    <name evidence="3" type="ORF">ENG14_05815</name>
</gene>
<evidence type="ECO:0000259" key="2">
    <source>
        <dbReference type="PROSITE" id="PS50991"/>
    </source>
</evidence>
<sequence length="56" mass="6229">MRSVHIFDTTLRDGLKIPGVFLLPEERIQIAKQIQDLGVDVIEGGFPAASESQYKT</sequence>
<dbReference type="PANTHER" id="PTHR10277">
    <property type="entry name" value="HOMOCITRATE SYNTHASE-RELATED"/>
    <property type="match status" value="1"/>
</dbReference>
<dbReference type="GO" id="GO:0009098">
    <property type="term" value="P:L-leucine biosynthetic process"/>
    <property type="evidence" value="ECO:0007669"/>
    <property type="project" value="TreeGrafter"/>
</dbReference>
<proteinExistence type="predicted"/>
<keyword evidence="3" id="KW-0808">Transferase</keyword>
<dbReference type="EMBL" id="DQZW01000273">
    <property type="protein sequence ID" value="HDL90402.1"/>
    <property type="molecule type" value="Genomic_DNA"/>
</dbReference>
<dbReference type="Pfam" id="PF00682">
    <property type="entry name" value="HMGL-like"/>
    <property type="match status" value="1"/>
</dbReference>
<evidence type="ECO:0000256" key="1">
    <source>
        <dbReference type="ARBA" id="ARBA00023211"/>
    </source>
</evidence>
<dbReference type="InterPro" id="IPR050073">
    <property type="entry name" value="2-IPM_HCS-like"/>
</dbReference>
<dbReference type="GO" id="GO:0003852">
    <property type="term" value="F:2-isopropylmalate synthase activity"/>
    <property type="evidence" value="ECO:0007669"/>
    <property type="project" value="UniProtKB-EC"/>
</dbReference>
<name>A0A7C1AYY5_9BACT</name>
<comment type="caution">
    <text evidence="3">The sequence shown here is derived from an EMBL/GenBank/DDBJ whole genome shotgun (WGS) entry which is preliminary data.</text>
</comment>
<dbReference type="PANTHER" id="PTHR10277:SF9">
    <property type="entry name" value="2-ISOPROPYLMALATE SYNTHASE 1, CHLOROPLASTIC-RELATED"/>
    <property type="match status" value="1"/>
</dbReference>
<evidence type="ECO:0000313" key="3">
    <source>
        <dbReference type="EMBL" id="HDL90402.1"/>
    </source>
</evidence>
<reference evidence="3" key="1">
    <citation type="journal article" date="2020" name="mSystems">
        <title>Genome- and Community-Level Interaction Insights into Carbon Utilization and Element Cycling Functions of Hydrothermarchaeota in Hydrothermal Sediment.</title>
        <authorList>
            <person name="Zhou Z."/>
            <person name="Liu Y."/>
            <person name="Xu W."/>
            <person name="Pan J."/>
            <person name="Luo Z.H."/>
            <person name="Li M."/>
        </authorList>
    </citation>
    <scope>NUCLEOTIDE SEQUENCE [LARGE SCALE GENOMIC DNA]</scope>
    <source>
        <strain evidence="3">HyVt-19</strain>
    </source>
</reference>
<dbReference type="InterPro" id="IPR000891">
    <property type="entry name" value="PYR_CT"/>
</dbReference>
<dbReference type="SUPFAM" id="SSF51569">
    <property type="entry name" value="Aldolase"/>
    <property type="match status" value="1"/>
</dbReference>
<organism evidence="3">
    <name type="scientific">Thermodesulforhabdus norvegica</name>
    <dbReference type="NCBI Taxonomy" id="39841"/>
    <lineage>
        <taxon>Bacteria</taxon>
        <taxon>Pseudomonadati</taxon>
        <taxon>Thermodesulfobacteriota</taxon>
        <taxon>Syntrophobacteria</taxon>
        <taxon>Syntrophobacterales</taxon>
        <taxon>Thermodesulforhabdaceae</taxon>
        <taxon>Thermodesulforhabdus</taxon>
    </lineage>
</organism>
<protein>
    <submittedName>
        <fullName evidence="3">2-isopropylmalate synthase</fullName>
        <ecNumber evidence="3">2.3.3.13</ecNumber>
    </submittedName>
</protein>
<dbReference type="EC" id="2.3.3.13" evidence="3"/>
<dbReference type="Gene3D" id="3.20.20.70">
    <property type="entry name" value="Aldolase class I"/>
    <property type="match status" value="1"/>
</dbReference>
<keyword evidence="3" id="KW-0012">Acyltransferase</keyword>
<keyword evidence="1" id="KW-0464">Manganese</keyword>
<dbReference type="Proteomes" id="UP000886355">
    <property type="component" value="Unassembled WGS sequence"/>
</dbReference>
<feature type="domain" description="Pyruvate carboxyltransferase" evidence="2">
    <location>
        <begin position="4"/>
        <end position="56"/>
    </location>
</feature>
<feature type="non-terminal residue" evidence="3">
    <location>
        <position position="56"/>
    </location>
</feature>
<dbReference type="InterPro" id="IPR013785">
    <property type="entry name" value="Aldolase_TIM"/>
</dbReference>